<keyword evidence="1" id="KW-1133">Transmembrane helix</keyword>
<dbReference type="Gene3D" id="2.60.120.1440">
    <property type="match status" value="1"/>
</dbReference>
<dbReference type="SUPFAM" id="SSF49899">
    <property type="entry name" value="Concanavalin A-like lectins/glucanases"/>
    <property type="match status" value="1"/>
</dbReference>
<dbReference type="EMBL" id="JABRWO010000021">
    <property type="protein sequence ID" value="MBA2117837.1"/>
    <property type="molecule type" value="Genomic_DNA"/>
</dbReference>
<keyword evidence="3" id="KW-1185">Reference proteome</keyword>
<evidence type="ECO:0008006" key="4">
    <source>
        <dbReference type="Google" id="ProtNLM"/>
    </source>
</evidence>
<dbReference type="InterPro" id="IPR013320">
    <property type="entry name" value="ConA-like_dom_sf"/>
</dbReference>
<dbReference type="AlphaFoldDB" id="A0A7V8VAA1"/>
<comment type="caution">
    <text evidence="2">The sequence shown here is derived from an EMBL/GenBank/DDBJ whole genome shotgun (WGS) entry which is preliminary data.</text>
</comment>
<gene>
    <name evidence="2" type="ORF">HOV93_50430</name>
</gene>
<evidence type="ECO:0000313" key="3">
    <source>
        <dbReference type="Proteomes" id="UP000551616"/>
    </source>
</evidence>
<dbReference type="PANTHER" id="PTHR30273">
    <property type="entry name" value="PERIPLASMIC SIGNAL SENSOR AND SIGMA FACTOR ACTIVATOR FECR-RELATED"/>
    <property type="match status" value="1"/>
</dbReference>
<dbReference type="GO" id="GO:0016989">
    <property type="term" value="F:sigma factor antagonist activity"/>
    <property type="evidence" value="ECO:0007669"/>
    <property type="project" value="TreeGrafter"/>
</dbReference>
<dbReference type="Proteomes" id="UP000551616">
    <property type="component" value="Unassembled WGS sequence"/>
</dbReference>
<feature type="transmembrane region" description="Helical" evidence="1">
    <location>
        <begin position="92"/>
        <end position="116"/>
    </location>
</feature>
<evidence type="ECO:0000313" key="2">
    <source>
        <dbReference type="EMBL" id="MBA2117837.1"/>
    </source>
</evidence>
<evidence type="ECO:0000256" key="1">
    <source>
        <dbReference type="SAM" id="Phobius"/>
    </source>
</evidence>
<dbReference type="PANTHER" id="PTHR30273:SF2">
    <property type="entry name" value="PROTEIN FECR"/>
    <property type="match status" value="1"/>
</dbReference>
<dbReference type="RefSeq" id="WP_207399199.1">
    <property type="nucleotide sequence ID" value="NZ_JABRWO010000021.1"/>
</dbReference>
<sequence length="552" mass="61056">MESEDQQFDRETLYELAADVLDGVATPHQRAQLEAWLDKDPQARQAYLKYMLLHAELSLTSEQMLVESEVPKEMLSQPSAARDRSISRKRPFSYQAVSALLALSASIVLAVLVYGVTSQLALDQVLPLATQSYYDHREQTRAVIATSKDPNLGLPGQLSEQIRPLMTSTIWQTDGESEVAFKGGADVRLHGPTVFGLESPDMGVLLAGAISARQSNPSSQFTVQTSHIRVVDKGAEFHVHIDDQGATEVQSSAGEVEIQTQVRLPRYYWNFESPTPLRDLVHGEEIQLGSSAKHVSGLIGDGALAFDNSYHSYGQVLGGTGPQVGTGRFAVTHGISIEVVCTSKWSGEWQDYDEIFRKEDGDCRILLSFQLDDFDYSVPEIPTGPCLSFGLNLADKGYDELDMPLDGKNGRPTVEEMTDGRPHHIVATYDFFTGRKSIYIDGRLRFEHVYPKGMLILSGGPAPARIGNLHRSGDVQGIEPYHGVIDEVAYYDFALTPEEIAAHYERVSQGKDYFGIPASEFQKERWVPMAIVAEGESRLFQPIRAQGVQKDS</sequence>
<accession>A0A7V8VAA1</accession>
<keyword evidence="1" id="KW-0472">Membrane</keyword>
<protein>
    <recommendedName>
        <fullName evidence="4">FecR protein</fullName>
    </recommendedName>
</protein>
<reference evidence="2 3" key="1">
    <citation type="submission" date="2020-05" db="EMBL/GenBank/DDBJ databases">
        <title>Bremerella alba sp. nov., a novel planctomycete isolated from the surface of the macroalga Fucus spiralis.</title>
        <authorList>
            <person name="Godinho O."/>
            <person name="Botelho R."/>
            <person name="Albuquerque L."/>
            <person name="Wiegand S."/>
            <person name="Da Costa M.S."/>
            <person name="Lobo-Da-Cunha A."/>
            <person name="Jogler C."/>
            <person name="Lage O.M."/>
        </authorList>
    </citation>
    <scope>NUCLEOTIDE SEQUENCE [LARGE SCALE GENOMIC DNA]</scope>
    <source>
        <strain evidence="2 3">FF15</strain>
    </source>
</reference>
<dbReference type="InterPro" id="IPR012373">
    <property type="entry name" value="Ferrdict_sens_TM"/>
</dbReference>
<name>A0A7V8VAA1_9BACT</name>
<dbReference type="Pfam" id="PF13385">
    <property type="entry name" value="Laminin_G_3"/>
    <property type="match status" value="1"/>
</dbReference>
<organism evidence="2 3">
    <name type="scientific">Bremerella alba</name>
    <dbReference type="NCBI Taxonomy" id="980252"/>
    <lineage>
        <taxon>Bacteria</taxon>
        <taxon>Pseudomonadati</taxon>
        <taxon>Planctomycetota</taxon>
        <taxon>Planctomycetia</taxon>
        <taxon>Pirellulales</taxon>
        <taxon>Pirellulaceae</taxon>
        <taxon>Bremerella</taxon>
    </lineage>
</organism>
<proteinExistence type="predicted"/>
<dbReference type="Gene3D" id="2.60.120.200">
    <property type="match status" value="1"/>
</dbReference>
<keyword evidence="1" id="KW-0812">Transmembrane</keyword>